<dbReference type="OrthoDB" id="361279at2759"/>
<dbReference type="Proteomes" id="UP000244803">
    <property type="component" value="Chromosome 1"/>
</dbReference>
<dbReference type="EMBL" id="CP056065">
    <property type="protein sequence ID" value="UKJ87600.2"/>
    <property type="molecule type" value="Genomic_DNA"/>
</dbReference>
<gene>
    <name evidence="1" type="ORF">MACJ_000035</name>
</gene>
<sequence>MIYCDEFVQFISENWNLFGQLHLSEPLFLFFVLENLYHTILSNLSEFSVVDELTFNSFVNGFDGHQDSDTNESNSVIPFLKNNLLLTDNQKILLQVLLNLRDLDDYERGYLKSFRIYYSREDQGRSFILVSESHLYYIVKELTLILFNKKSKLDLNKKLALDKCVKYFNLLKDIGHSDKINSVIEAELLKPVNSRILSSSLCFLLLYFNTSFSGVSKRLIESLSNDSLTTLFNCTSIVHRLILSHPKDANLWEIKAVLTKLWFSRFDLKLRSCVLQKNGGFSVSTPSKTRLYNYLIKIIYRLFTDKLILRDKTFVHEVLALKQFNNNVVCYLKHQYECVINHVFELFLIEIKKMSSLNSRKIFKEFTYLTVKNKYRTTLSSAIFKLFYKFYRNLLNDFSYPGLFILLVNLIKTRTYSRMQSSVIKYSDLYTSSFLYTRVDDAIEETLGLCDLMIKTDTHNCWIENKSRLLTHLLDLNELRPFRFDNELVNLLFKFKVVYILNQHISTWHAFTNSLSNICNSDMDNYSKNVRMCKIKHKKNGIGKKRMKCKIDEYKSESILIKKVINCEFKSKDISAYDDDGSKHRINGGKLGYVDGYGFVSVRCVYFDSLEVLKRFHDSEVDCILNSFSQLLNILVHLFRSIYKLKRKSSVDLNMATFKSLVETFRLVSRYATSVPRLGSRVSVLVGLSLVKRMRRRSRLLFYKHYKINQAEDYGTHYLDSLVVLRSLDNLLSG</sequence>
<name>A0A976QRC9_THEOR</name>
<proteinExistence type="predicted"/>
<dbReference type="AlphaFoldDB" id="A0A976QRC9"/>
<accession>A0A976QRC9</accession>
<reference evidence="1" key="1">
    <citation type="submission" date="2022-07" db="EMBL/GenBank/DDBJ databases">
        <title>Evaluation of T. orientalis genome assembly methods using nanopore sequencing and analysis of variation between genomes.</title>
        <authorList>
            <person name="Yam J."/>
            <person name="Micallef M.L."/>
            <person name="Liu M."/>
            <person name="Djordjevic S.P."/>
            <person name="Bogema D.R."/>
            <person name="Jenkins C."/>
        </authorList>
    </citation>
    <scope>NUCLEOTIDE SEQUENCE</scope>
    <source>
        <strain evidence="1">Fish Creek</strain>
    </source>
</reference>
<evidence type="ECO:0000313" key="1">
    <source>
        <dbReference type="EMBL" id="UKJ87600.2"/>
    </source>
</evidence>
<organism evidence="1 2">
    <name type="scientific">Theileria orientalis</name>
    <dbReference type="NCBI Taxonomy" id="68886"/>
    <lineage>
        <taxon>Eukaryota</taxon>
        <taxon>Sar</taxon>
        <taxon>Alveolata</taxon>
        <taxon>Apicomplexa</taxon>
        <taxon>Aconoidasida</taxon>
        <taxon>Piroplasmida</taxon>
        <taxon>Theileriidae</taxon>
        <taxon>Theileria</taxon>
    </lineage>
</organism>
<evidence type="ECO:0000313" key="2">
    <source>
        <dbReference type="Proteomes" id="UP000244803"/>
    </source>
</evidence>
<protein>
    <submittedName>
        <fullName evidence="1">Uncharacterized protein</fullName>
    </submittedName>
</protein>